<evidence type="ECO:0008006" key="4">
    <source>
        <dbReference type="Google" id="ProtNLM"/>
    </source>
</evidence>
<feature type="region of interest" description="Disordered" evidence="1">
    <location>
        <begin position="489"/>
        <end position="524"/>
    </location>
</feature>
<organism evidence="2 3">
    <name type="scientific">Kwoniella newhampshirensis</name>
    <dbReference type="NCBI Taxonomy" id="1651941"/>
    <lineage>
        <taxon>Eukaryota</taxon>
        <taxon>Fungi</taxon>
        <taxon>Dikarya</taxon>
        <taxon>Basidiomycota</taxon>
        <taxon>Agaricomycotina</taxon>
        <taxon>Tremellomycetes</taxon>
        <taxon>Tremellales</taxon>
        <taxon>Cryptococcaceae</taxon>
        <taxon>Kwoniella</taxon>
    </lineage>
</organism>
<feature type="compositionally biased region" description="Basic and acidic residues" evidence="1">
    <location>
        <begin position="410"/>
        <end position="425"/>
    </location>
</feature>
<dbReference type="KEGG" id="kne:92179821"/>
<feature type="compositionally biased region" description="Basic and acidic residues" evidence="1">
    <location>
        <begin position="496"/>
        <end position="509"/>
    </location>
</feature>
<feature type="compositionally biased region" description="Acidic residues" evidence="1">
    <location>
        <begin position="510"/>
        <end position="523"/>
    </location>
</feature>
<comment type="caution">
    <text evidence="2">The sequence shown here is derived from an EMBL/GenBank/DDBJ whole genome shotgun (WGS) entry which is preliminary data.</text>
</comment>
<feature type="region of interest" description="Disordered" evidence="1">
    <location>
        <begin position="355"/>
        <end position="425"/>
    </location>
</feature>
<sequence>MPSLAQSFDKVPTLEGLFARYRSFSLLQFPLFNFSPFRSPSSLPDGSLLDPLRILTVSTETQPSSSPTLEVSVAKESLFKALVGLQRYDRGLRESLVTDKTLDLKDHKVEEKVQGLMEGFLKATYLIATTSWTVTARDQGSKRDDLEVTEIQDLRTGLLRCIKGFFETRSILDDHHPTSQAKPKPEFPIMPAKVEECDQHILGSIFRPDETIYPYLACLFVYPRHALKVLRTHPSRPMASLPHTSSPLSAETSPAHETVSDAGLSWIFDVLNTYLDGLKTLNMLNKSESKEEGEYRHPWYEGDPMELKWCDATGRPLRLGIEVRLLLCDLALSMTTQNMGQVKARALMKFGGEVGEAESDGEGDVSDVEEENLRGLNDEEVEVKSEDRLDENESTSKKGCNGESLRGPSRQHDSAGDEVDPPKGVKWEDTLEDIFVQCLETFTSIVTTEQRPILEEDVEALHWVGKHGIAKKPQVDVHDDSSSSLLVEIEPLNDDDSQRERVERVHDFDDSSSESDFESDDTSVSEYGYKTLNGPEPRWIPLQYIFRLHDRYEEQRLAIWLSLPSSSRGKMAKFMRGENERVGNAWDALGLELLDTLEEDRLRLYGLGRDKLDKWLELASSEDRKRQKNTDESDTESNAIQSEETQSDSAQSHGSHADDPQLDAAER</sequence>
<keyword evidence="3" id="KW-1185">Reference proteome</keyword>
<dbReference type="AlphaFoldDB" id="A0AAW0Z1T2"/>
<feature type="compositionally biased region" description="Acidic residues" evidence="1">
    <location>
        <begin position="355"/>
        <end position="370"/>
    </location>
</feature>
<feature type="compositionally biased region" description="Polar residues" evidence="1">
    <location>
        <begin position="636"/>
        <end position="654"/>
    </location>
</feature>
<dbReference type="RefSeq" id="XP_066804365.1">
    <property type="nucleotide sequence ID" value="XM_066945676.1"/>
</dbReference>
<evidence type="ECO:0000313" key="2">
    <source>
        <dbReference type="EMBL" id="KAK8861740.1"/>
    </source>
</evidence>
<feature type="compositionally biased region" description="Basic and acidic residues" evidence="1">
    <location>
        <begin position="620"/>
        <end position="631"/>
    </location>
</feature>
<evidence type="ECO:0000256" key="1">
    <source>
        <dbReference type="SAM" id="MobiDB-lite"/>
    </source>
</evidence>
<dbReference type="EMBL" id="JBCAWK010000004">
    <property type="protein sequence ID" value="KAK8861740.1"/>
    <property type="molecule type" value="Genomic_DNA"/>
</dbReference>
<name>A0AAW0Z1T2_9TREE</name>
<feature type="compositionally biased region" description="Basic and acidic residues" evidence="1">
    <location>
        <begin position="371"/>
        <end position="387"/>
    </location>
</feature>
<proteinExistence type="predicted"/>
<feature type="compositionally biased region" description="Basic and acidic residues" evidence="1">
    <location>
        <begin position="655"/>
        <end position="667"/>
    </location>
</feature>
<feature type="region of interest" description="Disordered" evidence="1">
    <location>
        <begin position="620"/>
        <end position="667"/>
    </location>
</feature>
<reference evidence="2 3" key="1">
    <citation type="journal article" date="2024" name="bioRxiv">
        <title>Comparative genomics of Cryptococcus and Kwoniella reveals pathogenesis evolution and contrasting karyotype dynamics via intercentromeric recombination or chromosome fusion.</title>
        <authorList>
            <person name="Coelho M.A."/>
            <person name="David-Palma M."/>
            <person name="Shea T."/>
            <person name="Bowers K."/>
            <person name="McGinley-Smith S."/>
            <person name="Mohammad A.W."/>
            <person name="Gnirke A."/>
            <person name="Yurkov A.M."/>
            <person name="Nowrousian M."/>
            <person name="Sun S."/>
            <person name="Cuomo C.A."/>
            <person name="Heitman J."/>
        </authorList>
    </citation>
    <scope>NUCLEOTIDE SEQUENCE [LARGE SCALE GENOMIC DNA]</scope>
    <source>
        <strain evidence="2 3">CBS 13917</strain>
    </source>
</reference>
<gene>
    <name evidence="2" type="ORF">IAR55_002563</name>
</gene>
<accession>A0AAW0Z1T2</accession>
<dbReference type="Proteomes" id="UP001388673">
    <property type="component" value="Unassembled WGS sequence"/>
</dbReference>
<protein>
    <recommendedName>
        <fullName evidence="4">HNH nuclease domain-containing protein</fullName>
    </recommendedName>
</protein>
<evidence type="ECO:0000313" key="3">
    <source>
        <dbReference type="Proteomes" id="UP001388673"/>
    </source>
</evidence>
<dbReference type="GeneID" id="92179821"/>